<comment type="caution">
    <text evidence="2">The sequence shown here is derived from an EMBL/GenBank/DDBJ whole genome shotgun (WGS) entry which is preliminary data.</text>
</comment>
<proteinExistence type="predicted"/>
<protein>
    <submittedName>
        <fullName evidence="2">Methyltransferase domain-containing protein</fullName>
    </submittedName>
</protein>
<dbReference type="EMBL" id="JBHRVA010000002">
    <property type="protein sequence ID" value="MFC3301719.1"/>
    <property type="molecule type" value="Genomic_DNA"/>
</dbReference>
<dbReference type="PANTHER" id="PTHR43861">
    <property type="entry name" value="TRANS-ACONITATE 2-METHYLTRANSFERASE-RELATED"/>
    <property type="match status" value="1"/>
</dbReference>
<evidence type="ECO:0000313" key="2">
    <source>
        <dbReference type="EMBL" id="MFC3301719.1"/>
    </source>
</evidence>
<dbReference type="InterPro" id="IPR025714">
    <property type="entry name" value="Methyltranfer_dom"/>
</dbReference>
<keyword evidence="2" id="KW-0489">Methyltransferase</keyword>
<gene>
    <name evidence="2" type="ORF">ACFONP_03100</name>
</gene>
<accession>A0ABV7M8E5</accession>
<dbReference type="SUPFAM" id="SSF53335">
    <property type="entry name" value="S-adenosyl-L-methionine-dependent methyltransferases"/>
    <property type="match status" value="1"/>
</dbReference>
<sequence>MSEANARAAEAAGKSVVDEHIEADNARWSFGGSVPDHFEDHIGKSVPHYRAGHDMVAAISDFFIHEGSTAYEIGCSTAALCRRIAEQNEGRNFKIVGLEIEPNMVSVAKERTKDYANIEVRQADILSEELEPADLIVSYYTVQFIQPALRQQVIDKIYKSLNWGGAFIMFEKVRGPDARFQDMVSSLYVDFKLQNGFSEAEIVNKTRSLKGVLEPFSTQGNIDMMNRAGFVDIMTVFKHICFEGFVAIK</sequence>
<dbReference type="RefSeq" id="WP_189573264.1">
    <property type="nucleotide sequence ID" value="NZ_BMXU01000001.1"/>
</dbReference>
<dbReference type="Proteomes" id="UP001595607">
    <property type="component" value="Unassembled WGS sequence"/>
</dbReference>
<organism evidence="2 3">
    <name type="scientific">Parvularcula lutaonensis</name>
    <dbReference type="NCBI Taxonomy" id="491923"/>
    <lineage>
        <taxon>Bacteria</taxon>
        <taxon>Pseudomonadati</taxon>
        <taxon>Pseudomonadota</taxon>
        <taxon>Alphaproteobacteria</taxon>
        <taxon>Parvularculales</taxon>
        <taxon>Parvularculaceae</taxon>
        <taxon>Parvularcula</taxon>
    </lineage>
</organism>
<dbReference type="InterPro" id="IPR029063">
    <property type="entry name" value="SAM-dependent_MTases_sf"/>
</dbReference>
<keyword evidence="2" id="KW-0808">Transferase</keyword>
<dbReference type="GO" id="GO:0032259">
    <property type="term" value="P:methylation"/>
    <property type="evidence" value="ECO:0007669"/>
    <property type="project" value="UniProtKB-KW"/>
</dbReference>
<dbReference type="PANTHER" id="PTHR43861:SF2">
    <property type="entry name" value="CARBOXY-S-ADENOSYL-L-METHIONINE SYNTHASE"/>
    <property type="match status" value="1"/>
</dbReference>
<name>A0ABV7M8E5_9PROT</name>
<dbReference type="Pfam" id="PF13847">
    <property type="entry name" value="Methyltransf_31"/>
    <property type="match status" value="1"/>
</dbReference>
<evidence type="ECO:0000313" key="3">
    <source>
        <dbReference type="Proteomes" id="UP001595607"/>
    </source>
</evidence>
<evidence type="ECO:0000259" key="1">
    <source>
        <dbReference type="Pfam" id="PF13847"/>
    </source>
</evidence>
<keyword evidence="3" id="KW-1185">Reference proteome</keyword>
<dbReference type="CDD" id="cd02440">
    <property type="entry name" value="AdoMet_MTases"/>
    <property type="match status" value="1"/>
</dbReference>
<feature type="domain" description="Methyltransferase" evidence="1">
    <location>
        <begin position="65"/>
        <end position="172"/>
    </location>
</feature>
<reference evidence="3" key="1">
    <citation type="journal article" date="2019" name="Int. J. Syst. Evol. Microbiol.">
        <title>The Global Catalogue of Microorganisms (GCM) 10K type strain sequencing project: providing services to taxonomists for standard genome sequencing and annotation.</title>
        <authorList>
            <consortium name="The Broad Institute Genomics Platform"/>
            <consortium name="The Broad Institute Genome Sequencing Center for Infectious Disease"/>
            <person name="Wu L."/>
            <person name="Ma J."/>
        </authorList>
    </citation>
    <scope>NUCLEOTIDE SEQUENCE [LARGE SCALE GENOMIC DNA]</scope>
    <source>
        <strain evidence="3">KCTC 22245</strain>
    </source>
</reference>
<dbReference type="Gene3D" id="3.40.50.150">
    <property type="entry name" value="Vaccinia Virus protein VP39"/>
    <property type="match status" value="1"/>
</dbReference>
<dbReference type="GO" id="GO:0008168">
    <property type="term" value="F:methyltransferase activity"/>
    <property type="evidence" value="ECO:0007669"/>
    <property type="project" value="UniProtKB-KW"/>
</dbReference>